<evidence type="ECO:0000313" key="4">
    <source>
        <dbReference type="Proteomes" id="UP000754750"/>
    </source>
</evidence>
<dbReference type="AlphaFoldDB" id="A0A928Q353"/>
<protein>
    <submittedName>
        <fullName evidence="3">Tripartite tricarboxylate transporter TctB family protein</fullName>
    </submittedName>
</protein>
<evidence type="ECO:0000259" key="2">
    <source>
        <dbReference type="Pfam" id="PF07331"/>
    </source>
</evidence>
<keyword evidence="1" id="KW-0472">Membrane</keyword>
<feature type="transmembrane region" description="Helical" evidence="1">
    <location>
        <begin position="12"/>
        <end position="29"/>
    </location>
</feature>
<keyword evidence="1" id="KW-0812">Transmembrane</keyword>
<dbReference type="Pfam" id="PF07331">
    <property type="entry name" value="TctB"/>
    <property type="match status" value="1"/>
</dbReference>
<accession>A0A928Q353</accession>
<name>A0A928Q353_9FIRM</name>
<reference evidence="3" key="1">
    <citation type="submission" date="2019-04" db="EMBL/GenBank/DDBJ databases">
        <title>Evolution of Biomass-Degrading Anaerobic Consortia Revealed by Metagenomics.</title>
        <authorList>
            <person name="Peng X."/>
        </authorList>
    </citation>
    <scope>NUCLEOTIDE SEQUENCE</scope>
    <source>
        <strain evidence="3">SIG551</strain>
    </source>
</reference>
<evidence type="ECO:0000256" key="1">
    <source>
        <dbReference type="SAM" id="Phobius"/>
    </source>
</evidence>
<dbReference type="InterPro" id="IPR009936">
    <property type="entry name" value="DUF1468"/>
</dbReference>
<dbReference type="Proteomes" id="UP000754750">
    <property type="component" value="Unassembled WGS sequence"/>
</dbReference>
<evidence type="ECO:0000313" key="3">
    <source>
        <dbReference type="EMBL" id="MBE6834059.1"/>
    </source>
</evidence>
<dbReference type="RefSeq" id="WP_326840665.1">
    <property type="nucleotide sequence ID" value="NZ_SVNY01000005.1"/>
</dbReference>
<feature type="domain" description="DUF1468" evidence="2">
    <location>
        <begin position="12"/>
        <end position="140"/>
    </location>
</feature>
<proteinExistence type="predicted"/>
<keyword evidence="1" id="KW-1133">Transmembrane helix</keyword>
<comment type="caution">
    <text evidence="3">The sequence shown here is derived from an EMBL/GenBank/DDBJ whole genome shotgun (WGS) entry which is preliminary data.</text>
</comment>
<feature type="transmembrane region" description="Helical" evidence="1">
    <location>
        <begin position="80"/>
        <end position="105"/>
    </location>
</feature>
<feature type="transmembrane region" description="Helical" evidence="1">
    <location>
        <begin position="41"/>
        <end position="59"/>
    </location>
</feature>
<sequence>MKEKVNAQKIVLALVFLAGVYWIIGSLQLDLWVRNGPGGGFLPLLAGILCVGFSGVILLREWHKESDTAFSVRALIPWGALIGMILCGKLIGIFLSLVLFVFLWLYLFEKFPLRNSILTAVIWPGFLYLIFVVWLGSPLPKGLLGLL</sequence>
<feature type="transmembrane region" description="Helical" evidence="1">
    <location>
        <begin position="117"/>
        <end position="136"/>
    </location>
</feature>
<gene>
    <name evidence="3" type="ORF">E7512_10885</name>
</gene>
<dbReference type="EMBL" id="SVNY01000005">
    <property type="protein sequence ID" value="MBE6834059.1"/>
    <property type="molecule type" value="Genomic_DNA"/>
</dbReference>
<organism evidence="3 4">
    <name type="scientific">Faecalispora sporosphaeroides</name>
    <dbReference type="NCBI Taxonomy" id="1549"/>
    <lineage>
        <taxon>Bacteria</taxon>
        <taxon>Bacillati</taxon>
        <taxon>Bacillota</taxon>
        <taxon>Clostridia</taxon>
        <taxon>Eubacteriales</taxon>
        <taxon>Oscillospiraceae</taxon>
        <taxon>Faecalispora</taxon>
    </lineage>
</organism>